<protein>
    <submittedName>
        <fullName evidence="2">Putative adhesin</fullName>
    </submittedName>
</protein>
<dbReference type="Pfam" id="PF13349">
    <property type="entry name" value="DUF4097"/>
    <property type="match status" value="1"/>
</dbReference>
<name>A0A2V3WGG0_9BACI</name>
<proteinExistence type="predicted"/>
<dbReference type="InterPro" id="IPR025164">
    <property type="entry name" value="Toastrack_DUF4097"/>
</dbReference>
<dbReference type="AlphaFoldDB" id="A0A2V3WGG0"/>
<keyword evidence="3" id="KW-1185">Reference proteome</keyword>
<feature type="domain" description="DUF4097" evidence="1">
    <location>
        <begin position="107"/>
        <end position="215"/>
    </location>
</feature>
<evidence type="ECO:0000313" key="3">
    <source>
        <dbReference type="Proteomes" id="UP000247978"/>
    </source>
</evidence>
<evidence type="ECO:0000259" key="1">
    <source>
        <dbReference type="Pfam" id="PF13349"/>
    </source>
</evidence>
<accession>A0A2V3WGG0</accession>
<evidence type="ECO:0000313" key="2">
    <source>
        <dbReference type="EMBL" id="PXW87919.1"/>
    </source>
</evidence>
<organism evidence="2 3">
    <name type="scientific">Pseudogracilibacillus auburnensis</name>
    <dbReference type="NCBI Taxonomy" id="1494959"/>
    <lineage>
        <taxon>Bacteria</taxon>
        <taxon>Bacillati</taxon>
        <taxon>Bacillota</taxon>
        <taxon>Bacilli</taxon>
        <taxon>Bacillales</taxon>
        <taxon>Bacillaceae</taxon>
        <taxon>Pseudogracilibacillus</taxon>
    </lineage>
</organism>
<sequence length="216" mass="23823">MKKYVISFFFIVIVLVGCNGNKDEAVYNVPIEEIETIYLQHGSDNVHVKSTDQSDLEATYANKEIDIEHKDNEVTLSVRKKLFHIGPKINLNKKLEVSIPKNYVGQVVISGTSGNITSENLEINELKINENSGDVALEFTEFHSDVAVKTKSGNIKLALNNNEPDIDLKTKTASGKQTITIPIETTKQNDKVIEGKSGNGTYLIELTTASGNISIQ</sequence>
<dbReference type="RefSeq" id="WP_110394749.1">
    <property type="nucleotide sequence ID" value="NZ_JBHUHB010000001.1"/>
</dbReference>
<comment type="caution">
    <text evidence="2">The sequence shown here is derived from an EMBL/GenBank/DDBJ whole genome shotgun (WGS) entry which is preliminary data.</text>
</comment>
<dbReference type="Proteomes" id="UP000247978">
    <property type="component" value="Unassembled WGS sequence"/>
</dbReference>
<gene>
    <name evidence="2" type="ORF">DFR56_10467</name>
</gene>
<dbReference type="PROSITE" id="PS51257">
    <property type="entry name" value="PROKAR_LIPOPROTEIN"/>
    <property type="match status" value="1"/>
</dbReference>
<dbReference type="OrthoDB" id="2934260at2"/>
<dbReference type="EMBL" id="QJJQ01000004">
    <property type="protein sequence ID" value="PXW87919.1"/>
    <property type="molecule type" value="Genomic_DNA"/>
</dbReference>
<reference evidence="2 3" key="1">
    <citation type="submission" date="2018-05" db="EMBL/GenBank/DDBJ databases">
        <title>Genomic Encyclopedia of Type Strains, Phase IV (KMG-IV): sequencing the most valuable type-strain genomes for metagenomic binning, comparative biology and taxonomic classification.</title>
        <authorList>
            <person name="Goeker M."/>
        </authorList>
    </citation>
    <scope>NUCLEOTIDE SEQUENCE [LARGE SCALE GENOMIC DNA]</scope>
    <source>
        <strain evidence="2 3">DSM 28556</strain>
    </source>
</reference>